<protein>
    <submittedName>
        <fullName evidence="3">DUF2520 domain-containing protein</fullName>
    </submittedName>
</protein>
<dbReference type="InterPro" id="IPR036291">
    <property type="entry name" value="NAD(P)-bd_dom_sf"/>
</dbReference>
<proteinExistence type="predicted"/>
<organism evidence="3 4">
    <name type="scientific">Chitiniphilus eburneus</name>
    <dbReference type="NCBI Taxonomy" id="2571148"/>
    <lineage>
        <taxon>Bacteria</taxon>
        <taxon>Pseudomonadati</taxon>
        <taxon>Pseudomonadota</taxon>
        <taxon>Betaproteobacteria</taxon>
        <taxon>Neisseriales</taxon>
        <taxon>Chitinibacteraceae</taxon>
        <taxon>Chitiniphilus</taxon>
    </lineage>
</organism>
<dbReference type="PANTHER" id="PTHR40459:SF1">
    <property type="entry name" value="CONSERVED HYPOTHETICAL ALANINE AND LEUCINE RICH PROTEIN"/>
    <property type="match status" value="1"/>
</dbReference>
<dbReference type="InterPro" id="IPR037108">
    <property type="entry name" value="TM1727-like_C_sf"/>
</dbReference>
<dbReference type="InterPro" id="IPR008927">
    <property type="entry name" value="6-PGluconate_DH-like_C_sf"/>
</dbReference>
<keyword evidence="4" id="KW-1185">Reference proteome</keyword>
<feature type="domain" description="Putative oxidoreductase/dehydrogenase Rossmann-like" evidence="1">
    <location>
        <begin position="5"/>
        <end position="118"/>
    </location>
</feature>
<evidence type="ECO:0000259" key="1">
    <source>
        <dbReference type="Pfam" id="PF10727"/>
    </source>
</evidence>
<evidence type="ECO:0000259" key="2">
    <source>
        <dbReference type="Pfam" id="PF10728"/>
    </source>
</evidence>
<dbReference type="Proteomes" id="UP000310016">
    <property type="component" value="Unassembled WGS sequence"/>
</dbReference>
<evidence type="ECO:0000313" key="3">
    <source>
        <dbReference type="EMBL" id="TJZ68633.1"/>
    </source>
</evidence>
<evidence type="ECO:0000313" key="4">
    <source>
        <dbReference type="Proteomes" id="UP000310016"/>
    </source>
</evidence>
<feature type="domain" description="DUF2520" evidence="2">
    <location>
        <begin position="136"/>
        <end position="261"/>
    </location>
</feature>
<dbReference type="AlphaFoldDB" id="A0A4U0PKK4"/>
<dbReference type="Pfam" id="PF10728">
    <property type="entry name" value="DUF2520"/>
    <property type="match status" value="1"/>
</dbReference>
<dbReference type="SUPFAM" id="SSF48179">
    <property type="entry name" value="6-phosphogluconate dehydrogenase C-terminal domain-like"/>
    <property type="match status" value="1"/>
</dbReference>
<accession>A0A4U0PKK4</accession>
<dbReference type="InterPro" id="IPR018931">
    <property type="entry name" value="DUF2520"/>
</dbReference>
<dbReference type="Gene3D" id="1.10.1040.20">
    <property type="entry name" value="ProC-like, C-terminal domain"/>
    <property type="match status" value="1"/>
</dbReference>
<dbReference type="SUPFAM" id="SSF51735">
    <property type="entry name" value="NAD(P)-binding Rossmann-fold domains"/>
    <property type="match status" value="1"/>
</dbReference>
<sequence>MLLNLIGGGRLGRTLVRAWRDAGYCEIGAVLCRDVAHARAAVAFIGAGQPTIALNALPAAELWLIATPDGAIAQIAAMLAQTGRPRAGDLVFHASGALDAGVLAPLADRGVDCGSLHPALSFADPQRALASLPGTACALEGAAAALPRLEALAHALGGLPFRLAPGGKAAYHAATVVASNYLVTLAALAQRLAGQAGLDADATNAVLGPLMRQTLDNVLALGPATALTGPIARGDAQTVARHLAIIDDPLLGDAYRTLGLATLPLTALPTDQKEALAGLLRGETNPQS</sequence>
<dbReference type="InterPro" id="IPR019665">
    <property type="entry name" value="OxRdtase/DH_put_Rossmann_dom"/>
</dbReference>
<dbReference type="OrthoDB" id="8650434at2"/>
<gene>
    <name evidence="3" type="ORF">FAZ21_15430</name>
</gene>
<name>A0A4U0PKK4_9NEIS</name>
<dbReference type="Gene3D" id="3.40.50.720">
    <property type="entry name" value="NAD(P)-binding Rossmann-like Domain"/>
    <property type="match status" value="1"/>
</dbReference>
<dbReference type="Pfam" id="PF10727">
    <property type="entry name" value="Rossmann-like"/>
    <property type="match status" value="1"/>
</dbReference>
<comment type="caution">
    <text evidence="3">The sequence shown here is derived from an EMBL/GenBank/DDBJ whole genome shotgun (WGS) entry which is preliminary data.</text>
</comment>
<reference evidence="3 4" key="1">
    <citation type="submission" date="2019-04" db="EMBL/GenBank/DDBJ databases">
        <title>Chitiniphilus eburnea sp. nov., a novel chitinolytic bacterium isolated from aquaculture sludge.</title>
        <authorList>
            <person name="Sheng M."/>
        </authorList>
    </citation>
    <scope>NUCLEOTIDE SEQUENCE [LARGE SCALE GENOMIC DNA]</scope>
    <source>
        <strain evidence="3 4">HX-2-15</strain>
    </source>
</reference>
<dbReference type="EMBL" id="SUMF01000023">
    <property type="protein sequence ID" value="TJZ68633.1"/>
    <property type="molecule type" value="Genomic_DNA"/>
</dbReference>
<dbReference type="PANTHER" id="PTHR40459">
    <property type="entry name" value="CONSERVED HYPOTHETICAL ALANINE AND LEUCINE RICH PROTEIN"/>
    <property type="match status" value="1"/>
</dbReference>